<evidence type="ECO:0000256" key="4">
    <source>
        <dbReference type="ARBA" id="ARBA00022989"/>
    </source>
</evidence>
<name>A0ABQ2VDI5_9PSEU</name>
<evidence type="ECO:0000256" key="3">
    <source>
        <dbReference type="ARBA" id="ARBA00022692"/>
    </source>
</evidence>
<dbReference type="InterPro" id="IPR050367">
    <property type="entry name" value="APC_superfamily"/>
</dbReference>
<proteinExistence type="predicted"/>
<feature type="transmembrane region" description="Helical" evidence="6">
    <location>
        <begin position="113"/>
        <end position="138"/>
    </location>
</feature>
<feature type="transmembrane region" description="Helical" evidence="6">
    <location>
        <begin position="70"/>
        <end position="92"/>
    </location>
</feature>
<evidence type="ECO:0000256" key="6">
    <source>
        <dbReference type="SAM" id="Phobius"/>
    </source>
</evidence>
<keyword evidence="5 6" id="KW-0472">Membrane</keyword>
<gene>
    <name evidence="7" type="ORF">GCM10010178_84380</name>
</gene>
<feature type="transmembrane region" description="Helical" evidence="6">
    <location>
        <begin position="423"/>
        <end position="441"/>
    </location>
</feature>
<dbReference type="InterPro" id="IPR002293">
    <property type="entry name" value="AA/rel_permease1"/>
</dbReference>
<dbReference type="EMBL" id="BMRE01000074">
    <property type="protein sequence ID" value="GGU80770.1"/>
    <property type="molecule type" value="Genomic_DNA"/>
</dbReference>
<keyword evidence="8" id="KW-1185">Reference proteome</keyword>
<dbReference type="Proteomes" id="UP000649573">
    <property type="component" value="Unassembled WGS sequence"/>
</dbReference>
<dbReference type="Gene3D" id="1.20.1740.10">
    <property type="entry name" value="Amino acid/polyamine transporter I"/>
    <property type="match status" value="1"/>
</dbReference>
<evidence type="ECO:0000256" key="1">
    <source>
        <dbReference type="ARBA" id="ARBA00004651"/>
    </source>
</evidence>
<feature type="transmembrane region" description="Helical" evidence="6">
    <location>
        <begin position="158"/>
        <end position="177"/>
    </location>
</feature>
<dbReference type="PANTHER" id="PTHR42770">
    <property type="entry name" value="AMINO ACID TRANSPORTER-RELATED"/>
    <property type="match status" value="1"/>
</dbReference>
<reference evidence="8" key="1">
    <citation type="journal article" date="2019" name="Int. J. Syst. Evol. Microbiol.">
        <title>The Global Catalogue of Microorganisms (GCM) 10K type strain sequencing project: providing services to taxonomists for standard genome sequencing and annotation.</title>
        <authorList>
            <consortium name="The Broad Institute Genomics Platform"/>
            <consortium name="The Broad Institute Genome Sequencing Center for Infectious Disease"/>
            <person name="Wu L."/>
            <person name="Ma J."/>
        </authorList>
    </citation>
    <scope>NUCLEOTIDE SEQUENCE [LARGE SCALE GENOMIC DNA]</scope>
    <source>
        <strain evidence="8">JCM 3296</strain>
    </source>
</reference>
<feature type="transmembrane region" description="Helical" evidence="6">
    <location>
        <begin position="390"/>
        <end position="411"/>
    </location>
</feature>
<feature type="transmembrane region" description="Helical" evidence="6">
    <location>
        <begin position="189"/>
        <end position="210"/>
    </location>
</feature>
<feature type="transmembrane region" description="Helical" evidence="6">
    <location>
        <begin position="317"/>
        <end position="344"/>
    </location>
</feature>
<feature type="transmembrane region" description="Helical" evidence="6">
    <location>
        <begin position="269"/>
        <end position="291"/>
    </location>
</feature>
<dbReference type="PIRSF" id="PIRSF006060">
    <property type="entry name" value="AA_transporter"/>
    <property type="match status" value="1"/>
</dbReference>
<organism evidence="7 8">
    <name type="scientific">Lentzea flava</name>
    <dbReference type="NCBI Taxonomy" id="103732"/>
    <lineage>
        <taxon>Bacteria</taxon>
        <taxon>Bacillati</taxon>
        <taxon>Actinomycetota</taxon>
        <taxon>Actinomycetes</taxon>
        <taxon>Pseudonocardiales</taxon>
        <taxon>Pseudonocardiaceae</taxon>
        <taxon>Lentzea</taxon>
    </lineage>
</organism>
<keyword evidence="2" id="KW-1003">Cell membrane</keyword>
<sequence>MGEVGVRSCCYQAKRAQSQGMAEATPQTEQPELHRAIGPKLLLFFVVGDILGTGIYALTGNVAGKIGGALWLPFLLAFVVAFLTAFSYLELVGKYPKAAGAALYTNRAFKIHFLTFMVAFAVMCSGITSASSAALAFGRTYLRQLLVEFFDVALAPESLVITGIAIVFIAALAVINFRGVSESVKANVVLTCIELSGLIIIILIGAYAIAVGDGEPSRLTEIHTPSGSSVLLAVTSATALAFFAMVGFEDSVNMAEECRDPVRIFPRAMLIGMAIAALIYVLVAITSSLLIPSEELAKAGSSALLKVVTVGAPGFPLWIFALIGLLAVINSALINMLMASRLLYGMANEQIIPKFFGVVHPFRRTPWISIVFTTGVAVILVSTADIGKLGGTTSLLLLVVFTIVNVACLVLRREKVEHKHFRAPTWAPVLGAILCAYLAMPKLSGRPWDDYKIAGWLLLAGLVLWGINRVLHGKHEIHPENLAK</sequence>
<dbReference type="PANTHER" id="PTHR42770:SF11">
    <property type="entry name" value="INNER MEMBRANE TRANSPORT PROTEIN YBAT"/>
    <property type="match status" value="1"/>
</dbReference>
<feature type="transmembrane region" description="Helical" evidence="6">
    <location>
        <begin position="453"/>
        <end position="471"/>
    </location>
</feature>
<keyword evidence="4 6" id="KW-1133">Transmembrane helix</keyword>
<comment type="caution">
    <text evidence="7">The sequence shown here is derived from an EMBL/GenBank/DDBJ whole genome shotgun (WGS) entry which is preliminary data.</text>
</comment>
<evidence type="ECO:0000256" key="2">
    <source>
        <dbReference type="ARBA" id="ARBA00022475"/>
    </source>
</evidence>
<feature type="transmembrane region" description="Helical" evidence="6">
    <location>
        <begin position="365"/>
        <end position="384"/>
    </location>
</feature>
<keyword evidence="3 6" id="KW-0812">Transmembrane</keyword>
<protein>
    <submittedName>
        <fullName evidence="7">Amino acid permease</fullName>
    </submittedName>
</protein>
<accession>A0ABQ2VDI5</accession>
<dbReference type="Pfam" id="PF13520">
    <property type="entry name" value="AA_permease_2"/>
    <property type="match status" value="1"/>
</dbReference>
<comment type="subcellular location">
    <subcellularLocation>
        <location evidence="1">Cell membrane</location>
        <topology evidence="1">Multi-pass membrane protein</topology>
    </subcellularLocation>
</comment>
<evidence type="ECO:0000313" key="8">
    <source>
        <dbReference type="Proteomes" id="UP000649573"/>
    </source>
</evidence>
<evidence type="ECO:0000256" key="5">
    <source>
        <dbReference type="ARBA" id="ARBA00023136"/>
    </source>
</evidence>
<evidence type="ECO:0000313" key="7">
    <source>
        <dbReference type="EMBL" id="GGU80770.1"/>
    </source>
</evidence>
<feature type="transmembrane region" description="Helical" evidence="6">
    <location>
        <begin position="230"/>
        <end position="248"/>
    </location>
</feature>
<feature type="transmembrane region" description="Helical" evidence="6">
    <location>
        <begin position="41"/>
        <end position="58"/>
    </location>
</feature>